<dbReference type="GO" id="GO:0000398">
    <property type="term" value="P:mRNA splicing, via spliceosome"/>
    <property type="evidence" value="ECO:0007669"/>
    <property type="project" value="UniProtKB-UniRule"/>
</dbReference>
<dbReference type="InterPro" id="IPR045166">
    <property type="entry name" value="Spp2-like"/>
</dbReference>
<dbReference type="PANTHER" id="PTHR15818">
    <property type="entry name" value="G PATCH AND KOW-CONTAINING"/>
    <property type="match status" value="1"/>
</dbReference>
<keyword evidence="4" id="KW-0747">Spliceosome</keyword>
<dbReference type="Pfam" id="PF12656">
    <property type="entry name" value="G-patch_2"/>
    <property type="match status" value="1"/>
</dbReference>
<dbReference type="AlphaFoldDB" id="J5K568"/>
<feature type="compositionally biased region" description="Basic residues" evidence="5">
    <location>
        <begin position="285"/>
        <end position="295"/>
    </location>
</feature>
<proteinExistence type="inferred from homology"/>
<feature type="compositionally biased region" description="Basic and acidic residues" evidence="5">
    <location>
        <begin position="355"/>
        <end position="403"/>
    </location>
</feature>
<evidence type="ECO:0000256" key="5">
    <source>
        <dbReference type="SAM" id="MobiDB-lite"/>
    </source>
</evidence>
<feature type="domain" description="Spp2/MOS2 G-patch" evidence="6">
    <location>
        <begin position="251"/>
        <end position="304"/>
    </location>
</feature>
<dbReference type="STRING" id="655819.J5K568"/>
<keyword evidence="4" id="KW-0507">mRNA processing</keyword>
<dbReference type="GeneID" id="19885258"/>
<protein>
    <recommendedName>
        <fullName evidence="4">Pre-mRNA-splicing factor</fullName>
    </recommendedName>
</protein>
<dbReference type="OrthoDB" id="5577072at2759"/>
<dbReference type="GO" id="GO:0005681">
    <property type="term" value="C:spliceosomal complex"/>
    <property type="evidence" value="ECO:0007669"/>
    <property type="project" value="UniProtKB-UniRule"/>
</dbReference>
<dbReference type="InterPro" id="IPR026822">
    <property type="entry name" value="Spp2/MOS2_G-patch"/>
</dbReference>
<organism evidence="7 8">
    <name type="scientific">Beauveria bassiana (strain ARSEF 2860)</name>
    <name type="common">White muscardine disease fungus</name>
    <name type="synonym">Tritirachium shiotae</name>
    <dbReference type="NCBI Taxonomy" id="655819"/>
    <lineage>
        <taxon>Eukaryota</taxon>
        <taxon>Fungi</taxon>
        <taxon>Dikarya</taxon>
        <taxon>Ascomycota</taxon>
        <taxon>Pezizomycotina</taxon>
        <taxon>Sordariomycetes</taxon>
        <taxon>Hypocreomycetidae</taxon>
        <taxon>Hypocreales</taxon>
        <taxon>Cordycipitaceae</taxon>
        <taxon>Beauveria</taxon>
    </lineage>
</organism>
<comment type="subcellular location">
    <subcellularLocation>
        <location evidence="1 4">Nucleus</location>
    </subcellularLocation>
</comment>
<keyword evidence="4" id="KW-0508">mRNA splicing</keyword>
<gene>
    <name evidence="7" type="ORF">BBA_02246</name>
</gene>
<comment type="function">
    <text evidence="4">Involved in spliceosome maturation and the first step of pre-mRNA splicing.</text>
</comment>
<evidence type="ECO:0000259" key="6">
    <source>
        <dbReference type="Pfam" id="PF12656"/>
    </source>
</evidence>
<dbReference type="HOGENOM" id="CLU_047291_1_0_1"/>
<keyword evidence="8" id="KW-1185">Reference proteome</keyword>
<evidence type="ECO:0000313" key="7">
    <source>
        <dbReference type="EMBL" id="EJP69211.1"/>
    </source>
</evidence>
<evidence type="ECO:0000256" key="1">
    <source>
        <dbReference type="ARBA" id="ARBA00004123"/>
    </source>
</evidence>
<dbReference type="InParanoid" id="J5K568"/>
<feature type="compositionally biased region" description="Basic and acidic residues" evidence="5">
    <location>
        <begin position="94"/>
        <end position="128"/>
    </location>
</feature>
<sequence length="403" mass="43944">MAHCSLLDTTTTTTSSARTMADDSKGSRIAIKFGAPSSSASHSSKSKPKPTPASSLGKRPRTHAFGGGGDSDDDDDKKRGQHEAITGFGVNGAETERSKSKEEAKKKEYVIARQPNRDWRDEIREQRGARRSKNLLPAEARAAAAQNGVAGSSMDTAPADQDSGIQWGLTVKEKKPADTEASSAVAADDNDNDDKDTPKQAEPAPPPPPQSADDEAMDALLGKRPAKDTPKVIVTEDDAYTRDVSAAGATSTLADYDAMPVEEFGAALLRGMGWNGELSSTSKSNKARMPQRRQNRLGLGAKALNEAEDLGGWNQKGPGAAGKKRPPKLADYRREEERKRESRGDGGGGGSGRGESYKREREREREERRRGDGERERGGHRHGDWDRERERERHRGYDRDRRR</sequence>
<accession>J5K568</accession>
<evidence type="ECO:0000256" key="3">
    <source>
        <dbReference type="ARBA" id="ARBA00023242"/>
    </source>
</evidence>
<name>J5K568_BEAB2</name>
<evidence type="ECO:0000256" key="2">
    <source>
        <dbReference type="ARBA" id="ARBA00008576"/>
    </source>
</evidence>
<keyword evidence="3 4" id="KW-0539">Nucleus</keyword>
<dbReference type="EMBL" id="JH725153">
    <property type="protein sequence ID" value="EJP69211.1"/>
    <property type="molecule type" value="Genomic_DNA"/>
</dbReference>
<dbReference type="PANTHER" id="PTHR15818:SF2">
    <property type="entry name" value="G-PATCH DOMAIN AND KOW MOTIFS-CONTAINING PROTEIN"/>
    <property type="match status" value="1"/>
</dbReference>
<dbReference type="Proteomes" id="UP000002762">
    <property type="component" value="Unassembled WGS sequence"/>
</dbReference>
<comment type="similarity">
    <text evidence="2 4">Belongs to the SPP2 family.</text>
</comment>
<evidence type="ECO:0000313" key="8">
    <source>
        <dbReference type="Proteomes" id="UP000002762"/>
    </source>
</evidence>
<dbReference type="RefSeq" id="XP_008595565.1">
    <property type="nucleotide sequence ID" value="XM_008597343.1"/>
</dbReference>
<feature type="region of interest" description="Disordered" evidence="5">
    <location>
        <begin position="274"/>
        <end position="403"/>
    </location>
</feature>
<reference evidence="7 8" key="1">
    <citation type="journal article" date="2012" name="Sci. Rep.">
        <title>Genomic perspectives on the evolution of fungal entomopathogenicity in Beauveria bassiana.</title>
        <authorList>
            <person name="Xiao G."/>
            <person name="Ying S.H."/>
            <person name="Zheng P."/>
            <person name="Wang Z.L."/>
            <person name="Zhang S."/>
            <person name="Xie X.Q."/>
            <person name="Shang Y."/>
            <person name="St Leger R.J."/>
            <person name="Zhao G.P."/>
            <person name="Wang C."/>
            <person name="Feng M.G."/>
        </authorList>
    </citation>
    <scope>NUCLEOTIDE SEQUENCE [LARGE SCALE GENOMIC DNA]</scope>
    <source>
        <strain evidence="7 8">ARSEF 2860</strain>
    </source>
</reference>
<feature type="compositionally biased region" description="Basic and acidic residues" evidence="5">
    <location>
        <begin position="328"/>
        <end position="344"/>
    </location>
</feature>
<feature type="region of interest" description="Disordered" evidence="5">
    <location>
        <begin position="1"/>
        <end position="233"/>
    </location>
</feature>
<evidence type="ECO:0000256" key="4">
    <source>
        <dbReference type="RuleBase" id="RU369096"/>
    </source>
</evidence>